<comment type="caution">
    <text evidence="3">The sequence shown here is derived from an EMBL/GenBank/DDBJ whole genome shotgun (WGS) entry which is preliminary data.</text>
</comment>
<proteinExistence type="predicted"/>
<organism evidence="3 4">
    <name type="scientific">Luteimonas viscosa</name>
    <dbReference type="NCBI Taxonomy" id="1132694"/>
    <lineage>
        <taxon>Bacteria</taxon>
        <taxon>Pseudomonadati</taxon>
        <taxon>Pseudomonadota</taxon>
        <taxon>Gammaproteobacteria</taxon>
        <taxon>Lysobacterales</taxon>
        <taxon>Lysobacteraceae</taxon>
        <taxon>Luteimonas</taxon>
    </lineage>
</organism>
<feature type="transmembrane region" description="Helical" evidence="2">
    <location>
        <begin position="142"/>
        <end position="161"/>
    </location>
</feature>
<evidence type="ECO:0000256" key="1">
    <source>
        <dbReference type="SAM" id="MobiDB-lite"/>
    </source>
</evidence>
<dbReference type="OrthoDB" id="6059307at2"/>
<keyword evidence="4" id="KW-1185">Reference proteome</keyword>
<dbReference type="EMBL" id="VTFT01000001">
    <property type="protein sequence ID" value="TYT26616.1"/>
    <property type="molecule type" value="Genomic_DNA"/>
</dbReference>
<dbReference type="InterPro" id="IPR014719">
    <property type="entry name" value="Ribosomal_bL12_C/ClpS-like"/>
</dbReference>
<keyword evidence="2" id="KW-0812">Transmembrane</keyword>
<dbReference type="Proteomes" id="UP000324973">
    <property type="component" value="Unassembled WGS sequence"/>
</dbReference>
<dbReference type="AlphaFoldDB" id="A0A5D4XPN4"/>
<feature type="region of interest" description="Disordered" evidence="1">
    <location>
        <begin position="112"/>
        <end position="132"/>
    </location>
</feature>
<evidence type="ECO:0000313" key="3">
    <source>
        <dbReference type="EMBL" id="TYT26616.1"/>
    </source>
</evidence>
<keyword evidence="2" id="KW-0472">Membrane</keyword>
<keyword evidence="2" id="KW-1133">Transmembrane helix</keyword>
<name>A0A5D4XPN4_9GAMM</name>
<dbReference type="Gene3D" id="3.30.1390.10">
    <property type="match status" value="2"/>
</dbReference>
<evidence type="ECO:0000256" key="2">
    <source>
        <dbReference type="SAM" id="Phobius"/>
    </source>
</evidence>
<evidence type="ECO:0008006" key="5">
    <source>
        <dbReference type="Google" id="ProtNLM"/>
    </source>
</evidence>
<gene>
    <name evidence="3" type="ORF">FZO89_10310</name>
</gene>
<accession>A0A5D4XPN4</accession>
<evidence type="ECO:0000313" key="4">
    <source>
        <dbReference type="Proteomes" id="UP000324973"/>
    </source>
</evidence>
<dbReference type="RefSeq" id="WP_149103171.1">
    <property type="nucleotide sequence ID" value="NZ_VTFT01000001.1"/>
</dbReference>
<reference evidence="3 4" key="1">
    <citation type="submission" date="2019-08" db="EMBL/GenBank/DDBJ databases">
        <title>Luteimonas viscosus sp. nov., isolated from soil of a sunflower field.</title>
        <authorList>
            <person name="Jianli Z."/>
            <person name="Ying Z."/>
        </authorList>
    </citation>
    <scope>NUCLEOTIDE SEQUENCE [LARGE SCALE GENOMIC DNA]</scope>
    <source>
        <strain evidence="3 4">XBU10</strain>
    </source>
</reference>
<protein>
    <recommendedName>
        <fullName evidence="5">Ribosomal protein L7/L12 C-terminal domain-containing protein</fullName>
    </recommendedName>
</protein>
<sequence length="162" mass="17255">MSSRPPYFSPQTVEAIARGRTIEAIRLLREDNALGLREAKAAVDAYAAGRRDFTADAPHGPSAAGDHHDLGTSVDGLLREGQVIEAVRQVRAATGMNLKDARDWVEARRAGVDPEPQATPAMPVAGDPRAGATVQRDSGGRWIVWAGLGLIVLAAAAWWLGR</sequence>